<evidence type="ECO:0000256" key="6">
    <source>
        <dbReference type="ARBA" id="ARBA00022552"/>
    </source>
</evidence>
<name>A0A934WQS2_9FIRM</name>
<evidence type="ECO:0000256" key="4">
    <source>
        <dbReference type="ARBA" id="ARBA00013673"/>
    </source>
</evidence>
<dbReference type="CDD" id="cd18084">
    <property type="entry name" value="RsmE-like"/>
    <property type="match status" value="1"/>
</dbReference>
<dbReference type="Gene3D" id="3.40.1280.10">
    <property type="match status" value="1"/>
</dbReference>
<dbReference type="GO" id="GO:0070475">
    <property type="term" value="P:rRNA base methylation"/>
    <property type="evidence" value="ECO:0007669"/>
    <property type="project" value="TreeGrafter"/>
</dbReference>
<dbReference type="InterPro" id="IPR029028">
    <property type="entry name" value="Alpha/beta_knot_MTases"/>
</dbReference>
<dbReference type="GO" id="GO:0005737">
    <property type="term" value="C:cytoplasm"/>
    <property type="evidence" value="ECO:0007669"/>
    <property type="project" value="UniProtKB-SubCell"/>
</dbReference>
<evidence type="ECO:0000313" key="16">
    <source>
        <dbReference type="Proteomes" id="UP000633365"/>
    </source>
</evidence>
<evidence type="ECO:0000256" key="12">
    <source>
        <dbReference type="PIRNR" id="PIRNR015601"/>
    </source>
</evidence>
<keyword evidence="7 12" id="KW-0489">Methyltransferase</keyword>
<keyword evidence="9 12" id="KW-0949">S-adenosyl-L-methionine</keyword>
<dbReference type="PANTHER" id="PTHR30027">
    <property type="entry name" value="RIBOSOMAL RNA SMALL SUBUNIT METHYLTRANSFERASE E"/>
    <property type="match status" value="1"/>
</dbReference>
<dbReference type="Proteomes" id="UP000633365">
    <property type="component" value="Unassembled WGS sequence"/>
</dbReference>
<dbReference type="SUPFAM" id="SSF88697">
    <property type="entry name" value="PUA domain-like"/>
    <property type="match status" value="1"/>
</dbReference>
<comment type="function">
    <text evidence="10 12">Specifically methylates the N3 position of the uracil ring of uridine 1498 (m3U1498) in 16S rRNA. Acts on the fully assembled 30S ribosomal subunit.</text>
</comment>
<keyword evidence="5 12" id="KW-0963">Cytoplasm</keyword>
<comment type="subcellular location">
    <subcellularLocation>
        <location evidence="1 12">Cytoplasm</location>
    </subcellularLocation>
</comment>
<evidence type="ECO:0000256" key="3">
    <source>
        <dbReference type="ARBA" id="ARBA00012328"/>
    </source>
</evidence>
<dbReference type="Pfam" id="PF20260">
    <property type="entry name" value="PUA_4"/>
    <property type="match status" value="1"/>
</dbReference>
<evidence type="ECO:0000256" key="2">
    <source>
        <dbReference type="ARBA" id="ARBA00005528"/>
    </source>
</evidence>
<evidence type="ECO:0000256" key="10">
    <source>
        <dbReference type="ARBA" id="ARBA00025699"/>
    </source>
</evidence>
<evidence type="ECO:0000259" key="14">
    <source>
        <dbReference type="Pfam" id="PF20260"/>
    </source>
</evidence>
<evidence type="ECO:0000313" key="15">
    <source>
        <dbReference type="EMBL" id="MBK6088598.1"/>
    </source>
</evidence>
<dbReference type="RefSeq" id="WP_201427491.1">
    <property type="nucleotide sequence ID" value="NZ_JAEQMG010000068.1"/>
</dbReference>
<protein>
    <recommendedName>
        <fullName evidence="4 12">Ribosomal RNA small subunit methyltransferase E</fullName>
        <ecNumber evidence="3 12">2.1.1.193</ecNumber>
    </recommendedName>
</protein>
<dbReference type="InterPro" id="IPR029026">
    <property type="entry name" value="tRNA_m1G_MTases_N"/>
</dbReference>
<dbReference type="InterPro" id="IPR015947">
    <property type="entry name" value="PUA-like_sf"/>
</dbReference>
<feature type="domain" description="Ribosomal RNA small subunit methyltransferase E PUA-like" evidence="14">
    <location>
        <begin position="17"/>
        <end position="62"/>
    </location>
</feature>
<dbReference type="PANTHER" id="PTHR30027:SF3">
    <property type="entry name" value="16S RRNA (URACIL(1498)-N(3))-METHYLTRANSFERASE"/>
    <property type="match status" value="1"/>
</dbReference>
<evidence type="ECO:0000256" key="5">
    <source>
        <dbReference type="ARBA" id="ARBA00022490"/>
    </source>
</evidence>
<dbReference type="InterPro" id="IPR046887">
    <property type="entry name" value="RsmE_PUA-like"/>
</dbReference>
<dbReference type="EMBL" id="JAEQMG010000068">
    <property type="protein sequence ID" value="MBK6088598.1"/>
    <property type="molecule type" value="Genomic_DNA"/>
</dbReference>
<dbReference type="EC" id="2.1.1.193" evidence="3 12"/>
<comment type="catalytic activity">
    <reaction evidence="11 12">
        <text>uridine(1498) in 16S rRNA + S-adenosyl-L-methionine = N(3)-methyluridine(1498) in 16S rRNA + S-adenosyl-L-homocysteine + H(+)</text>
        <dbReference type="Rhea" id="RHEA:42920"/>
        <dbReference type="Rhea" id="RHEA-COMP:10283"/>
        <dbReference type="Rhea" id="RHEA-COMP:10284"/>
        <dbReference type="ChEBI" id="CHEBI:15378"/>
        <dbReference type="ChEBI" id="CHEBI:57856"/>
        <dbReference type="ChEBI" id="CHEBI:59789"/>
        <dbReference type="ChEBI" id="CHEBI:65315"/>
        <dbReference type="ChEBI" id="CHEBI:74502"/>
        <dbReference type="EC" id="2.1.1.193"/>
    </reaction>
</comment>
<evidence type="ECO:0000256" key="11">
    <source>
        <dbReference type="ARBA" id="ARBA00047944"/>
    </source>
</evidence>
<sequence length="241" mass="26619">MAWFFSGGGVPSDVYQFDGENAKHIRVLRLRQGEEVTIVTPSGEQCEAVMENVSGDCVTARIISRKRCENEPDVFVTLYQALPKGDKMDYIVRKCVELGVSRIVPVLSARCVSRPDEKSMRKKRERWQKIALQAAMQSRRGIIPQVGECVSFAQAVEQSAENGRNIFFYELGGESVKEILSEKPESVGMFIGSEGGFEESEAELAVQSGAVAATLGRRILRAETAPLAALSIIMYQTDNFS</sequence>
<gene>
    <name evidence="15" type="ORF">JKK62_08025</name>
</gene>
<evidence type="ECO:0000256" key="1">
    <source>
        <dbReference type="ARBA" id="ARBA00004496"/>
    </source>
</evidence>
<keyword evidence="8 12" id="KW-0808">Transferase</keyword>
<dbReference type="Pfam" id="PF04452">
    <property type="entry name" value="Methyltrans_RNA"/>
    <property type="match status" value="1"/>
</dbReference>
<evidence type="ECO:0000259" key="13">
    <source>
        <dbReference type="Pfam" id="PF04452"/>
    </source>
</evidence>
<dbReference type="NCBIfam" id="NF008692">
    <property type="entry name" value="PRK11713.1-5"/>
    <property type="match status" value="1"/>
</dbReference>
<keyword evidence="6 12" id="KW-0698">rRNA processing</keyword>
<evidence type="ECO:0000256" key="8">
    <source>
        <dbReference type="ARBA" id="ARBA00022679"/>
    </source>
</evidence>
<dbReference type="InterPro" id="IPR046886">
    <property type="entry name" value="RsmE_MTase_dom"/>
</dbReference>
<feature type="domain" description="Ribosomal RNA small subunit methyltransferase E methyltransferase" evidence="13">
    <location>
        <begin position="73"/>
        <end position="234"/>
    </location>
</feature>
<dbReference type="AlphaFoldDB" id="A0A934WQS2"/>
<comment type="similarity">
    <text evidence="2 12">Belongs to the RNA methyltransferase RsmE family.</text>
</comment>
<dbReference type="PIRSF" id="PIRSF015601">
    <property type="entry name" value="MTase_slr0722"/>
    <property type="match status" value="1"/>
</dbReference>
<keyword evidence="16" id="KW-1185">Reference proteome</keyword>
<dbReference type="GO" id="GO:0070042">
    <property type="term" value="F:rRNA (uridine-N3-)-methyltransferase activity"/>
    <property type="evidence" value="ECO:0007669"/>
    <property type="project" value="TreeGrafter"/>
</dbReference>
<evidence type="ECO:0000256" key="9">
    <source>
        <dbReference type="ARBA" id="ARBA00022691"/>
    </source>
</evidence>
<comment type="caution">
    <text evidence="15">The sequence shown here is derived from an EMBL/GenBank/DDBJ whole genome shotgun (WGS) entry which is preliminary data.</text>
</comment>
<organism evidence="15 16">
    <name type="scientific">Ruminococcus difficilis</name>
    <dbReference type="NCBI Taxonomy" id="2763069"/>
    <lineage>
        <taxon>Bacteria</taxon>
        <taxon>Bacillati</taxon>
        <taxon>Bacillota</taxon>
        <taxon>Clostridia</taxon>
        <taxon>Eubacteriales</taxon>
        <taxon>Oscillospiraceae</taxon>
        <taxon>Ruminococcus</taxon>
    </lineage>
</organism>
<reference evidence="15" key="1">
    <citation type="submission" date="2021-01" db="EMBL/GenBank/DDBJ databases">
        <title>Genome public.</title>
        <authorList>
            <person name="Liu C."/>
            <person name="Sun Q."/>
        </authorList>
    </citation>
    <scope>NUCLEOTIDE SEQUENCE</scope>
    <source>
        <strain evidence="15">M6</strain>
    </source>
</reference>
<dbReference type="SUPFAM" id="SSF75217">
    <property type="entry name" value="alpha/beta knot"/>
    <property type="match status" value="1"/>
</dbReference>
<dbReference type="InterPro" id="IPR006700">
    <property type="entry name" value="RsmE"/>
</dbReference>
<evidence type="ECO:0000256" key="7">
    <source>
        <dbReference type="ARBA" id="ARBA00022603"/>
    </source>
</evidence>
<proteinExistence type="inferred from homology"/>
<accession>A0A934WQS2</accession>
<dbReference type="NCBIfam" id="TIGR00046">
    <property type="entry name" value="RsmE family RNA methyltransferase"/>
    <property type="match status" value="1"/>
</dbReference>